<comment type="caution">
    <text evidence="2">The sequence shown here is derived from an EMBL/GenBank/DDBJ whole genome shotgun (WGS) entry which is preliminary data.</text>
</comment>
<dbReference type="EMBL" id="JAAALK010000285">
    <property type="protein sequence ID" value="KAG8064967.1"/>
    <property type="molecule type" value="Genomic_DNA"/>
</dbReference>
<reference evidence="2" key="1">
    <citation type="journal article" date="2021" name="bioRxiv">
        <title>Whole Genome Assembly and Annotation of Northern Wild Rice, Zizania palustris L., Supports a Whole Genome Duplication in the Zizania Genus.</title>
        <authorList>
            <person name="Haas M."/>
            <person name="Kono T."/>
            <person name="Macchietto M."/>
            <person name="Millas R."/>
            <person name="McGilp L."/>
            <person name="Shao M."/>
            <person name="Duquette J."/>
            <person name="Hirsch C.N."/>
            <person name="Kimball J."/>
        </authorList>
    </citation>
    <scope>NUCLEOTIDE SEQUENCE</scope>
    <source>
        <tissue evidence="2">Fresh leaf tissue</tissue>
    </source>
</reference>
<organism evidence="2 3">
    <name type="scientific">Zizania palustris</name>
    <name type="common">Northern wild rice</name>
    <dbReference type="NCBI Taxonomy" id="103762"/>
    <lineage>
        <taxon>Eukaryota</taxon>
        <taxon>Viridiplantae</taxon>
        <taxon>Streptophyta</taxon>
        <taxon>Embryophyta</taxon>
        <taxon>Tracheophyta</taxon>
        <taxon>Spermatophyta</taxon>
        <taxon>Magnoliopsida</taxon>
        <taxon>Liliopsida</taxon>
        <taxon>Poales</taxon>
        <taxon>Poaceae</taxon>
        <taxon>BOP clade</taxon>
        <taxon>Oryzoideae</taxon>
        <taxon>Oryzeae</taxon>
        <taxon>Zizaniinae</taxon>
        <taxon>Zizania</taxon>
    </lineage>
</organism>
<feature type="compositionally biased region" description="Basic and acidic residues" evidence="1">
    <location>
        <begin position="150"/>
        <end position="164"/>
    </location>
</feature>
<dbReference type="AlphaFoldDB" id="A0A8J5V8V5"/>
<name>A0A8J5V8V5_ZIZPA</name>
<feature type="region of interest" description="Disordered" evidence="1">
    <location>
        <begin position="109"/>
        <end position="164"/>
    </location>
</feature>
<proteinExistence type="predicted"/>
<evidence type="ECO:0000313" key="3">
    <source>
        <dbReference type="Proteomes" id="UP000729402"/>
    </source>
</evidence>
<gene>
    <name evidence="2" type="ORF">GUJ93_ZPchr0004g40514</name>
</gene>
<accession>A0A8J5V8V5</accession>
<dbReference type="Proteomes" id="UP000729402">
    <property type="component" value="Unassembled WGS sequence"/>
</dbReference>
<keyword evidence="3" id="KW-1185">Reference proteome</keyword>
<reference evidence="2" key="2">
    <citation type="submission" date="2021-02" db="EMBL/GenBank/DDBJ databases">
        <authorList>
            <person name="Kimball J.A."/>
            <person name="Haas M.W."/>
            <person name="Macchietto M."/>
            <person name="Kono T."/>
            <person name="Duquette J."/>
            <person name="Shao M."/>
        </authorList>
    </citation>
    <scope>NUCLEOTIDE SEQUENCE</scope>
    <source>
        <tissue evidence="2">Fresh leaf tissue</tissue>
    </source>
</reference>
<evidence type="ECO:0000313" key="2">
    <source>
        <dbReference type="EMBL" id="KAG8064967.1"/>
    </source>
</evidence>
<evidence type="ECO:0000256" key="1">
    <source>
        <dbReference type="SAM" id="MobiDB-lite"/>
    </source>
</evidence>
<sequence>MASVSGTDDDDGGKLCIRANVLAVLAERRIQQGSHQIRLEWIRLENQHRIETKHKMWSTARTEHGGVDCEDLGEGDVGEQREAAAGDAGWPTPSFLGSILVVRLLTSRGGSLRSPPPPPPGSFDDREYAVDVIPPTATPPGSGRGSASQTRREARSGGRWEMHT</sequence>
<protein>
    <submittedName>
        <fullName evidence="2">Uncharacterized protein</fullName>
    </submittedName>
</protein>